<dbReference type="GeneTree" id="ENSGT00500000044904"/>
<dbReference type="InterPro" id="IPR025662">
    <property type="entry name" value="Sigma_54_int_dom_ATP-bd_1"/>
</dbReference>
<dbReference type="Gene3D" id="3.40.50.300">
    <property type="entry name" value="P-loop containing nucleotide triphosphate hydrolases"/>
    <property type="match status" value="1"/>
</dbReference>
<name>A0A3P9PS29_POERE</name>
<reference evidence="5" key="1">
    <citation type="submission" date="2013-11" db="EMBL/GenBank/DDBJ databases">
        <title>The genomic landscape of the Guanapo guppy.</title>
        <authorList>
            <person name="Kuenstner A."/>
            <person name="Dreyer C."/>
        </authorList>
    </citation>
    <scope>NUCLEOTIDE SEQUENCE</scope>
    <source>
        <strain evidence="5">Guanapo</strain>
    </source>
</reference>
<comment type="similarity">
    <text evidence="1">Belongs to the TRAFAC class TrmE-Era-EngA-EngB-Septin-like GTPase superfamily. Septin GTPase family.</text>
</comment>
<dbReference type="CDD" id="cd00882">
    <property type="entry name" value="Ras_like_GTPase"/>
    <property type="match status" value="1"/>
</dbReference>
<feature type="coiled-coil region" evidence="2">
    <location>
        <begin position="271"/>
        <end position="308"/>
    </location>
</feature>
<feature type="domain" description="AAA+ ATPase" evidence="3">
    <location>
        <begin position="43"/>
        <end position="223"/>
    </location>
</feature>
<reference evidence="4" key="3">
    <citation type="submission" date="2025-09" db="UniProtKB">
        <authorList>
            <consortium name="Ensembl"/>
        </authorList>
    </citation>
    <scope>IDENTIFICATION</scope>
    <source>
        <strain evidence="4">Guanapo</strain>
    </source>
</reference>
<dbReference type="Proteomes" id="UP000242638">
    <property type="component" value="Unassembled WGS sequence"/>
</dbReference>
<keyword evidence="2" id="KW-0175">Coiled coil</keyword>
<dbReference type="SUPFAM" id="SSF52540">
    <property type="entry name" value="P-loop containing nucleoside triphosphate hydrolases"/>
    <property type="match status" value="1"/>
</dbReference>
<dbReference type="InterPro" id="IPR003593">
    <property type="entry name" value="AAA+_ATPase"/>
</dbReference>
<evidence type="ECO:0000259" key="3">
    <source>
        <dbReference type="SMART" id="SM00382"/>
    </source>
</evidence>
<organism evidence="4 5">
    <name type="scientific">Poecilia reticulata</name>
    <name type="common">Guppy</name>
    <name type="synonym">Acanthophacelus reticulatus</name>
    <dbReference type="NCBI Taxonomy" id="8081"/>
    <lineage>
        <taxon>Eukaryota</taxon>
        <taxon>Metazoa</taxon>
        <taxon>Chordata</taxon>
        <taxon>Craniata</taxon>
        <taxon>Vertebrata</taxon>
        <taxon>Euteleostomi</taxon>
        <taxon>Actinopterygii</taxon>
        <taxon>Neopterygii</taxon>
        <taxon>Teleostei</taxon>
        <taxon>Neoteleostei</taxon>
        <taxon>Acanthomorphata</taxon>
        <taxon>Ovalentaria</taxon>
        <taxon>Atherinomorphae</taxon>
        <taxon>Cyprinodontiformes</taxon>
        <taxon>Poeciliidae</taxon>
        <taxon>Poeciliinae</taxon>
        <taxon>Poecilia</taxon>
    </lineage>
</organism>
<dbReference type="Ensembl" id="ENSPRET00000024908.1">
    <property type="protein sequence ID" value="ENSPREP00000024661.1"/>
    <property type="gene ID" value="ENSPREG00000016655.1"/>
</dbReference>
<dbReference type="PROSITE" id="PS00675">
    <property type="entry name" value="SIGMA54_INTERACT_1"/>
    <property type="match status" value="1"/>
</dbReference>
<feature type="coiled-coil region" evidence="2">
    <location>
        <begin position="397"/>
        <end position="438"/>
    </location>
</feature>
<accession>A0A3P9PS29</accession>
<dbReference type="PANTHER" id="PTHR32046">
    <property type="entry name" value="G DOMAIN-CONTAINING PROTEIN"/>
    <property type="match status" value="1"/>
</dbReference>
<protein>
    <recommendedName>
        <fullName evidence="3">AAA+ ATPase domain-containing protein</fullName>
    </recommendedName>
</protein>
<dbReference type="GO" id="GO:0005525">
    <property type="term" value="F:GTP binding"/>
    <property type="evidence" value="ECO:0007669"/>
    <property type="project" value="UniProtKB-KW"/>
</dbReference>
<dbReference type="InterPro" id="IPR030379">
    <property type="entry name" value="G_SEPTIN_dom"/>
</dbReference>
<evidence type="ECO:0000256" key="1">
    <source>
        <dbReference type="RuleBase" id="RU004560"/>
    </source>
</evidence>
<evidence type="ECO:0000313" key="4">
    <source>
        <dbReference type="Ensembl" id="ENSPREP00000024661.1"/>
    </source>
</evidence>
<keyword evidence="5" id="KW-1185">Reference proteome</keyword>
<evidence type="ECO:0000313" key="5">
    <source>
        <dbReference type="Proteomes" id="UP000242638"/>
    </source>
</evidence>
<dbReference type="PANTHER" id="PTHR32046:SF11">
    <property type="entry name" value="IMMUNE-ASSOCIATED NUCLEOTIDE-BINDING PROTEIN 10-LIKE"/>
    <property type="match status" value="1"/>
</dbReference>
<dbReference type="Pfam" id="PF00735">
    <property type="entry name" value="Septin"/>
    <property type="match status" value="1"/>
</dbReference>
<evidence type="ECO:0000256" key="2">
    <source>
        <dbReference type="SAM" id="Coils"/>
    </source>
</evidence>
<keyword evidence="1" id="KW-0342">GTP-binding</keyword>
<dbReference type="AlphaFoldDB" id="A0A3P9PS29"/>
<sequence>KFRPNPIIKKGFPSVYKLRTKVKDNNKHVRRVTFGKKDGKKIKNKTILLVGETGAGKSTLVNFMVNHAIGVKFEDGVWFQITEEEEGEKSQTESQTLYVTVYEIFGFEGKTLPFSLTIIDTPGFGNTQKIEQDLFVSQGLFDLFRSDDGVHEVDAVGLVMKASDNRMSDRLLYIFDSVMSLFGNDIIKNIIVMITHSNGLSPPGPLEALRVLEIKCARNEKNEPLHFLFDNCQDKERTDETKEILYNCDKISRKGIKGLMMKERIRLAACIENLKDRIQLIEMKENEIQQTEKALKEHEKEMKMNQNFTIEVDEPYKEKQPIDGGGWKLFFYQGAVCCTHCEETCHHLGCTTAWSPQSCEVMKDGRCTVCNRKCLASAHVKEQWIYVNKTRRVKKTIEDMEEKYKKNKAASAEKQNLLESLRKEKENLEVDKTKWLCEAYAHVEKLNEISLKVETASTYINLEFLIEKMEKHDEEKCGMLKEMAKSADNVQKAMKYAYNSLWKMF</sequence>
<keyword evidence="1" id="KW-0547">Nucleotide-binding</keyword>
<dbReference type="OMA" id="HCHYSTH"/>
<proteinExistence type="inferred from homology"/>
<dbReference type="SMART" id="SM00382">
    <property type="entry name" value="AAA"/>
    <property type="match status" value="1"/>
</dbReference>
<dbReference type="STRING" id="8081.ENSPREP00000024661"/>
<dbReference type="InterPro" id="IPR027417">
    <property type="entry name" value="P-loop_NTPase"/>
</dbReference>
<dbReference type="Bgee" id="ENSPREG00000016655">
    <property type="expression patterns" value="Expressed in caudal fin"/>
</dbReference>
<reference evidence="4" key="2">
    <citation type="submission" date="2025-08" db="UniProtKB">
        <authorList>
            <consortium name="Ensembl"/>
        </authorList>
    </citation>
    <scope>IDENTIFICATION</scope>
    <source>
        <strain evidence="4">Guanapo</strain>
    </source>
</reference>